<dbReference type="GO" id="GO:0016020">
    <property type="term" value="C:membrane"/>
    <property type="evidence" value="ECO:0007669"/>
    <property type="project" value="UniProtKB-SubCell"/>
</dbReference>
<keyword evidence="6 8" id="KW-0472">Membrane</keyword>
<feature type="region of interest" description="Disordered" evidence="7">
    <location>
        <begin position="146"/>
        <end position="165"/>
    </location>
</feature>
<feature type="transmembrane region" description="Helical" evidence="8">
    <location>
        <begin position="648"/>
        <end position="667"/>
    </location>
</feature>
<dbReference type="NCBIfam" id="TIGR00728">
    <property type="entry name" value="OPT_sfam"/>
    <property type="match status" value="1"/>
</dbReference>
<dbReference type="InterPro" id="IPR004813">
    <property type="entry name" value="OPT"/>
</dbReference>
<evidence type="ECO:0000256" key="1">
    <source>
        <dbReference type="ARBA" id="ARBA00004141"/>
    </source>
</evidence>
<dbReference type="AlphaFoldDB" id="A0AAW1RD47"/>
<feature type="domain" description="J" evidence="9">
    <location>
        <begin position="1"/>
        <end position="45"/>
    </location>
</feature>
<dbReference type="PANTHER" id="PTHR31645">
    <property type="entry name" value="OLIGOPEPTIDE TRANSPORTER YGL114W-RELATED"/>
    <property type="match status" value="1"/>
</dbReference>
<evidence type="ECO:0000256" key="8">
    <source>
        <dbReference type="SAM" id="Phobius"/>
    </source>
</evidence>
<feature type="transmembrane region" description="Helical" evidence="8">
    <location>
        <begin position="735"/>
        <end position="758"/>
    </location>
</feature>
<dbReference type="InterPro" id="IPR045035">
    <property type="entry name" value="YSL-like"/>
</dbReference>
<dbReference type="SUPFAM" id="SSF46565">
    <property type="entry name" value="Chaperone J-domain"/>
    <property type="match status" value="1"/>
</dbReference>
<dbReference type="GO" id="GO:0035673">
    <property type="term" value="F:oligopeptide transmembrane transporter activity"/>
    <property type="evidence" value="ECO:0007669"/>
    <property type="project" value="InterPro"/>
</dbReference>
<evidence type="ECO:0000256" key="5">
    <source>
        <dbReference type="ARBA" id="ARBA00022989"/>
    </source>
</evidence>
<comment type="subcellular location">
    <subcellularLocation>
        <location evidence="1">Membrane</location>
        <topology evidence="1">Multi-pass membrane protein</topology>
    </subcellularLocation>
</comment>
<keyword evidence="4 8" id="KW-0812">Transmembrane</keyword>
<dbReference type="Pfam" id="PF03169">
    <property type="entry name" value="OPT"/>
    <property type="match status" value="1"/>
</dbReference>
<protein>
    <recommendedName>
        <fullName evidence="9">J domain-containing protein</fullName>
    </recommendedName>
</protein>
<dbReference type="CDD" id="cd06257">
    <property type="entry name" value="DnaJ"/>
    <property type="match status" value="1"/>
</dbReference>
<reference evidence="10 11" key="1">
    <citation type="journal article" date="2024" name="Nat. Commun.">
        <title>Phylogenomics reveals the evolutionary origins of lichenization in chlorophyte algae.</title>
        <authorList>
            <person name="Puginier C."/>
            <person name="Libourel C."/>
            <person name="Otte J."/>
            <person name="Skaloud P."/>
            <person name="Haon M."/>
            <person name="Grisel S."/>
            <person name="Petersen M."/>
            <person name="Berrin J.G."/>
            <person name="Delaux P.M."/>
            <person name="Dal Grande F."/>
            <person name="Keller J."/>
        </authorList>
    </citation>
    <scope>NUCLEOTIDE SEQUENCE [LARGE SCALE GENOMIC DNA]</scope>
    <source>
        <strain evidence="10 11">SAG 245.80</strain>
    </source>
</reference>
<evidence type="ECO:0000256" key="3">
    <source>
        <dbReference type="ARBA" id="ARBA00022448"/>
    </source>
</evidence>
<dbReference type="InterPro" id="IPR001623">
    <property type="entry name" value="DnaJ_domain"/>
</dbReference>
<dbReference type="Proteomes" id="UP001445335">
    <property type="component" value="Unassembled WGS sequence"/>
</dbReference>
<comment type="similarity">
    <text evidence="2">Belongs to the YSL (TC 2.A.67.2) family.</text>
</comment>
<dbReference type="EMBL" id="JALJOU010000046">
    <property type="protein sequence ID" value="KAK9831441.1"/>
    <property type="molecule type" value="Genomic_DNA"/>
</dbReference>
<feature type="transmembrane region" description="Helical" evidence="8">
    <location>
        <begin position="333"/>
        <end position="351"/>
    </location>
</feature>
<dbReference type="Gene3D" id="1.10.287.110">
    <property type="entry name" value="DnaJ domain"/>
    <property type="match status" value="1"/>
</dbReference>
<feature type="transmembrane region" description="Helical" evidence="8">
    <location>
        <begin position="73"/>
        <end position="93"/>
    </location>
</feature>
<feature type="transmembrane region" description="Helical" evidence="8">
    <location>
        <begin position="619"/>
        <end position="642"/>
    </location>
</feature>
<organism evidence="10 11">
    <name type="scientific">Elliptochloris bilobata</name>
    <dbReference type="NCBI Taxonomy" id="381761"/>
    <lineage>
        <taxon>Eukaryota</taxon>
        <taxon>Viridiplantae</taxon>
        <taxon>Chlorophyta</taxon>
        <taxon>core chlorophytes</taxon>
        <taxon>Trebouxiophyceae</taxon>
        <taxon>Trebouxiophyceae incertae sedis</taxon>
        <taxon>Elliptochloris clade</taxon>
        <taxon>Elliptochloris</taxon>
    </lineage>
</organism>
<feature type="transmembrane region" description="Helical" evidence="8">
    <location>
        <begin position="800"/>
        <end position="818"/>
    </location>
</feature>
<evidence type="ECO:0000259" key="9">
    <source>
        <dbReference type="PROSITE" id="PS50076"/>
    </source>
</evidence>
<name>A0AAW1RD47_9CHLO</name>
<proteinExistence type="inferred from homology"/>
<feature type="transmembrane region" description="Helical" evidence="8">
    <location>
        <begin position="458"/>
        <end position="478"/>
    </location>
</feature>
<keyword evidence="5 8" id="KW-1133">Transmembrane helix</keyword>
<evidence type="ECO:0000256" key="6">
    <source>
        <dbReference type="ARBA" id="ARBA00023136"/>
    </source>
</evidence>
<accession>A0AAW1RD47</accession>
<feature type="transmembrane region" description="Helical" evidence="8">
    <location>
        <begin position="700"/>
        <end position="723"/>
    </location>
</feature>
<evidence type="ECO:0000313" key="10">
    <source>
        <dbReference type="EMBL" id="KAK9831441.1"/>
    </source>
</evidence>
<keyword evidence="11" id="KW-1185">Reference proteome</keyword>
<feature type="transmembrane region" description="Helical" evidence="8">
    <location>
        <begin position="679"/>
        <end position="694"/>
    </location>
</feature>
<feature type="transmembrane region" description="Helical" evidence="8">
    <location>
        <begin position="239"/>
        <end position="261"/>
    </location>
</feature>
<dbReference type="PROSITE" id="PS50076">
    <property type="entry name" value="DNAJ_2"/>
    <property type="match status" value="1"/>
</dbReference>
<evidence type="ECO:0000256" key="7">
    <source>
        <dbReference type="SAM" id="MobiDB-lite"/>
    </source>
</evidence>
<evidence type="ECO:0000313" key="11">
    <source>
        <dbReference type="Proteomes" id="UP001445335"/>
    </source>
</evidence>
<gene>
    <name evidence="10" type="ORF">WJX81_005019</name>
</gene>
<evidence type="ECO:0000256" key="4">
    <source>
        <dbReference type="ARBA" id="ARBA00022692"/>
    </source>
</evidence>
<keyword evidence="3" id="KW-0813">Transport</keyword>
<comment type="caution">
    <text evidence="10">The sequence shown here is derived from an EMBL/GenBank/DDBJ whole genome shotgun (WGS) entry which is preliminary data.</text>
</comment>
<dbReference type="PANTHER" id="PTHR31645:SF0">
    <property type="entry name" value="OLIGOPEPTIDE TRANSPORTER YGL114W-RELATED"/>
    <property type="match status" value="1"/>
</dbReference>
<dbReference type="InterPro" id="IPR036869">
    <property type="entry name" value="J_dom_sf"/>
</dbReference>
<sequence length="921" mass="99595">MQQVKRQWRTLAKQYHPDLNTSQEAAAQYERIRCAAESILSQNRPAQSGDASAAAEAAARRWRPETMSRNPRFALYFSALSVLGGCAIFAGALHVHQDLYTYNVVKEVEARRRNPTEAQRRISELLQQEHARKAWSTSWARDNGWAPFEGPEGTQRSMKPSGLSPRAGVRRRAVVAPMDVVGHPELSLLQRAARRQRETGDGWRELPTWQEQLTFRMFGWSVVVGVPFTVIVLKLSLTAGIIPGMAIPIAMIGWVTLMWWVRAAQRCGFRGVRPFTVMENTLFQTCCGSISGLAFTGGFGMYLTAMSRTVYLSSAGVAGNNPNDVVDPDLRRVIPYLLLISLIGNFIMIQLRKRFIVDYRLPYPSSTVAGIVLNSLHVKGSQRRAVRQVKTIWYTGIVSFLWSCVRWNFGRDDVPGCGGFELMPTFGRAALRQTMNFDWQLNYVGVGMICPHIVDWSMLLGAVLAFGVMWPAIAAKAGDWYPAGLKERDFSGLYGYKVFFAVAVFLGEGMYHFMKIFAVSLASFLMHSAASKRGMPVTAVDVATIDAEFKQEQVAGTAASKDAPANVPVEHTPVIGGAALAAVAARPEEEAGQGEEALDEKDAAALEALRNDVFMRGAIPWWVAMGGYVGFAALGAACIPVFYPQLKWYMVLVAFAVAPVFSVANAYGAGVTDWDQASLFGKLGIFAFAAWGGAQGGGVIAGLAVCGILLTVTSAAAGLMGDFRTGWITLTSPRSMFVAQVVGSLMGCFVAPLVFMFLNAASPVGGDHSIYPAPYALVYRAMAILGTRGVAALPSHCVEYAIAFFVASFAVSALRDALLMERWSCNGSAVGRWANRVGQVVPIPMAFALPFYLGGNYAVDMAVGSIVKGAWQIFAPGSASDYVPMVASGLIAGDGLWAIPSAVTALAGGKAPFCITGFYKG</sequence>
<feature type="transmembrane region" description="Helical" evidence="8">
    <location>
        <begin position="282"/>
        <end position="303"/>
    </location>
</feature>
<evidence type="ECO:0000256" key="2">
    <source>
        <dbReference type="ARBA" id="ARBA00010276"/>
    </source>
</evidence>